<organism evidence="2 3">
    <name type="scientific">Pontibacter mucosus</name>
    <dbReference type="NCBI Taxonomy" id="1649266"/>
    <lineage>
        <taxon>Bacteria</taxon>
        <taxon>Pseudomonadati</taxon>
        <taxon>Bacteroidota</taxon>
        <taxon>Cytophagia</taxon>
        <taxon>Cytophagales</taxon>
        <taxon>Hymenobacteraceae</taxon>
        <taxon>Pontibacter</taxon>
    </lineage>
</organism>
<reference evidence="2 3" key="1">
    <citation type="submission" date="2018-04" db="EMBL/GenBank/DDBJ databases">
        <title>Genomic Encyclopedia of Archaeal and Bacterial Type Strains, Phase II (KMG-II): from individual species to whole genera.</title>
        <authorList>
            <person name="Goeker M."/>
        </authorList>
    </citation>
    <scope>NUCLEOTIDE SEQUENCE [LARGE SCALE GENOMIC DNA]</scope>
    <source>
        <strain evidence="2 3">DSM 100162</strain>
    </source>
</reference>
<sequence length="147" mass="16203">MLVFTPLLSFARKFRAPVLTCPQGDSLYLLHSKGSSYRMIPSLWVERLERFRCRAQARQPEARGQEAKAARCPKARPPGLGGSQSQRCNDRLVRTIGGTGASKDSLDQAAGSSGYVSINWKVLVSKYNTTVEINMALRASWVTNPTS</sequence>
<evidence type="ECO:0000313" key="2">
    <source>
        <dbReference type="EMBL" id="PTX14584.1"/>
    </source>
</evidence>
<gene>
    <name evidence="2" type="ORF">C8N40_11012</name>
</gene>
<name>A0A2T5YDG1_9BACT</name>
<feature type="region of interest" description="Disordered" evidence="1">
    <location>
        <begin position="57"/>
        <end position="87"/>
    </location>
</feature>
<dbReference type="EMBL" id="QBKI01000010">
    <property type="protein sequence ID" value="PTX14584.1"/>
    <property type="molecule type" value="Genomic_DNA"/>
</dbReference>
<feature type="compositionally biased region" description="Basic and acidic residues" evidence="1">
    <location>
        <begin position="60"/>
        <end position="69"/>
    </location>
</feature>
<comment type="caution">
    <text evidence="2">The sequence shown here is derived from an EMBL/GenBank/DDBJ whole genome shotgun (WGS) entry which is preliminary data.</text>
</comment>
<dbReference type="Proteomes" id="UP000244225">
    <property type="component" value="Unassembled WGS sequence"/>
</dbReference>
<accession>A0A2T5YDG1</accession>
<evidence type="ECO:0000256" key="1">
    <source>
        <dbReference type="SAM" id="MobiDB-lite"/>
    </source>
</evidence>
<protein>
    <submittedName>
        <fullName evidence="2">Uncharacterized protein</fullName>
    </submittedName>
</protein>
<keyword evidence="3" id="KW-1185">Reference proteome</keyword>
<evidence type="ECO:0000313" key="3">
    <source>
        <dbReference type="Proteomes" id="UP000244225"/>
    </source>
</evidence>
<proteinExistence type="predicted"/>
<dbReference type="AlphaFoldDB" id="A0A2T5YDG1"/>